<dbReference type="PANTHER" id="PTHR20990:SF1">
    <property type="entry name" value="PEROXISOMAL MEMBRANE PROTEIN 11C"/>
    <property type="match status" value="1"/>
</dbReference>
<keyword evidence="5" id="KW-1185">Reference proteome</keyword>
<dbReference type="RefSeq" id="XP_019523196.1">
    <property type="nucleotide sequence ID" value="XM_019667651.1"/>
</dbReference>
<keyword evidence="4" id="KW-0812">Transmembrane</keyword>
<protein>
    <submittedName>
        <fullName evidence="6">Peroxisomal membrane protein 11C isoform X2</fullName>
    </submittedName>
</protein>
<accession>A0A8B7TBY4</accession>
<keyword evidence="4" id="KW-1133">Transmembrane helix</keyword>
<dbReference type="GO" id="GO:0005778">
    <property type="term" value="C:peroxisomal membrane"/>
    <property type="evidence" value="ECO:0007669"/>
    <property type="project" value="UniProtKB-SubCell"/>
</dbReference>
<reference evidence="6" key="1">
    <citation type="submission" date="2025-08" db="UniProtKB">
        <authorList>
            <consortium name="RefSeq"/>
        </authorList>
    </citation>
    <scope>IDENTIFICATION</scope>
    <source>
        <tissue evidence="6">Muscle</tissue>
    </source>
</reference>
<dbReference type="GO" id="GO:0016559">
    <property type="term" value="P:peroxisome fission"/>
    <property type="evidence" value="ECO:0007669"/>
    <property type="project" value="InterPro"/>
</dbReference>
<dbReference type="CTD" id="92960"/>
<keyword evidence="1 4" id="KW-0472">Membrane</keyword>
<evidence type="ECO:0000313" key="5">
    <source>
        <dbReference type="Proteomes" id="UP000694851"/>
    </source>
</evidence>
<dbReference type="OrthoDB" id="10005898at2759"/>
<dbReference type="PANTHER" id="PTHR20990">
    <property type="entry name" value="PEROXISOMAL BIOGENESIS FACTOR 11"/>
    <property type="match status" value="1"/>
</dbReference>
<dbReference type="AlphaFoldDB" id="A0A8B7TBY4"/>
<feature type="transmembrane region" description="Helical" evidence="4">
    <location>
        <begin position="121"/>
        <end position="144"/>
    </location>
</feature>
<comment type="subcellular location">
    <subcellularLocation>
        <location evidence="3">Peroxisome membrane</location>
    </subcellularLocation>
</comment>
<gene>
    <name evidence="6" type="primary">PEX11G</name>
</gene>
<proteinExistence type="predicted"/>
<dbReference type="GeneID" id="109396084"/>
<evidence type="ECO:0000256" key="3">
    <source>
        <dbReference type="ARBA" id="ARBA00046271"/>
    </source>
</evidence>
<name>A0A8B7TBY4_HIPAR</name>
<dbReference type="InterPro" id="IPR026510">
    <property type="entry name" value="PEX11C_met"/>
</dbReference>
<keyword evidence="2" id="KW-0576">Peroxisome</keyword>
<dbReference type="InterPro" id="IPR008733">
    <property type="entry name" value="PEX11"/>
</dbReference>
<dbReference type="Pfam" id="PF05648">
    <property type="entry name" value="PEX11"/>
    <property type="match status" value="1"/>
</dbReference>
<evidence type="ECO:0000313" key="6">
    <source>
        <dbReference type="RefSeq" id="XP_019523196.1"/>
    </source>
</evidence>
<sequence>MGRTRHKRSQLRLRRTLPGRGLAPCPAFWRCAVTSRRSCHGGTERLGVGAGVLQGPGPPDPNIGVLLPAGRRGPGGKISGQEEDVFVRCVSVLSNLADQLYYPCEHIAWAADAKVLHVDSAWWWSLSTALWGLSLLLGIARSLWMVLKLRKKLRSPTAAFTSQLPRSKWRAVEAQIQSEVLTVLSNLADLANAVHWLPPGVLWAGRFPVWLVGLLGTVSSLLSVYQAVRAGGRADATTP</sequence>
<evidence type="ECO:0000256" key="1">
    <source>
        <dbReference type="ARBA" id="ARBA00023136"/>
    </source>
</evidence>
<feature type="transmembrane region" description="Helical" evidence="4">
    <location>
        <begin position="207"/>
        <end position="225"/>
    </location>
</feature>
<dbReference type="Proteomes" id="UP000694851">
    <property type="component" value="Unplaced"/>
</dbReference>
<evidence type="ECO:0000256" key="4">
    <source>
        <dbReference type="SAM" id="Phobius"/>
    </source>
</evidence>
<organism evidence="5 6">
    <name type="scientific">Hipposideros armiger</name>
    <name type="common">Great Himalayan leaf-nosed bat</name>
    <dbReference type="NCBI Taxonomy" id="186990"/>
    <lineage>
        <taxon>Eukaryota</taxon>
        <taxon>Metazoa</taxon>
        <taxon>Chordata</taxon>
        <taxon>Craniata</taxon>
        <taxon>Vertebrata</taxon>
        <taxon>Euteleostomi</taxon>
        <taxon>Mammalia</taxon>
        <taxon>Eutheria</taxon>
        <taxon>Laurasiatheria</taxon>
        <taxon>Chiroptera</taxon>
        <taxon>Yinpterochiroptera</taxon>
        <taxon>Rhinolophoidea</taxon>
        <taxon>Hipposideridae</taxon>
        <taxon>Hipposideros</taxon>
    </lineage>
</organism>
<evidence type="ECO:0000256" key="2">
    <source>
        <dbReference type="ARBA" id="ARBA00023140"/>
    </source>
</evidence>